<dbReference type="Proteomes" id="UP000194474">
    <property type="component" value="Unassembled WGS sequence"/>
</dbReference>
<organism evidence="1 2">
    <name type="scientific">Devosia lucknowensis</name>
    <dbReference type="NCBI Taxonomy" id="1096929"/>
    <lineage>
        <taxon>Bacteria</taxon>
        <taxon>Pseudomonadati</taxon>
        <taxon>Pseudomonadota</taxon>
        <taxon>Alphaproteobacteria</taxon>
        <taxon>Hyphomicrobiales</taxon>
        <taxon>Devosiaceae</taxon>
        <taxon>Devosia</taxon>
    </lineage>
</organism>
<protein>
    <submittedName>
        <fullName evidence="1">Uncharacterized protein</fullName>
    </submittedName>
</protein>
<accession>A0A1Y6EU70</accession>
<sequence>MALTEPLDLLTGFPGWSQPFELMARQEQSRHASGRTRVKDFGTPLWHGSWSTKTLSANALDQWRARIEQAMVSQMTFVAWQSSRCRPIMHPGSSSLPTGELHSIGNDDKTVRIADLVGIQLSVGDMLRIGNGLYRAAEQAAGNPTPYFTVSPHLWPGTVTGQDVIIERPWCLMTVDPGSLSTSADIRTGRGTLSFTATEAR</sequence>
<name>A0A1Y6EU70_9HYPH</name>
<dbReference type="AlphaFoldDB" id="A0A1Y6EU70"/>
<dbReference type="EMBL" id="FXWK01000001">
    <property type="protein sequence ID" value="SMQ65846.1"/>
    <property type="molecule type" value="Genomic_DNA"/>
</dbReference>
<gene>
    <name evidence="1" type="ORF">SAMN06295905_1331</name>
</gene>
<dbReference type="OrthoDB" id="8265479at2"/>
<evidence type="ECO:0000313" key="2">
    <source>
        <dbReference type="Proteomes" id="UP000194474"/>
    </source>
</evidence>
<keyword evidence="2" id="KW-1185">Reference proteome</keyword>
<evidence type="ECO:0000313" key="1">
    <source>
        <dbReference type="EMBL" id="SMQ65846.1"/>
    </source>
</evidence>
<reference evidence="2" key="1">
    <citation type="submission" date="2017-04" db="EMBL/GenBank/DDBJ databases">
        <authorList>
            <person name="Varghese N."/>
            <person name="Submissions S."/>
        </authorList>
    </citation>
    <scope>NUCLEOTIDE SEQUENCE [LARGE SCALE GENOMIC DNA]</scope>
</reference>
<proteinExistence type="predicted"/>
<dbReference type="RefSeq" id="WP_086469666.1">
    <property type="nucleotide sequence ID" value="NZ_FXWK01000001.1"/>
</dbReference>